<proteinExistence type="predicted"/>
<protein>
    <recommendedName>
        <fullName evidence="3">Mono(ADP-ribosyl)transferase</fullName>
    </recommendedName>
</protein>
<dbReference type="PROSITE" id="PS51996">
    <property type="entry name" value="TR_MART"/>
    <property type="match status" value="2"/>
</dbReference>
<evidence type="ECO:0008006" key="3">
    <source>
        <dbReference type="Google" id="ProtNLM"/>
    </source>
</evidence>
<dbReference type="SUPFAM" id="SSF56399">
    <property type="entry name" value="ADP-ribosylation"/>
    <property type="match status" value="2"/>
</dbReference>
<accession>A0A7S3PZY4</accession>
<gene>
    <name evidence="2" type="ORF">CDEB00056_LOCUS6158</name>
</gene>
<dbReference type="AlphaFoldDB" id="A0A7S3PZY4"/>
<dbReference type="Gene3D" id="3.90.176.10">
    <property type="entry name" value="Toxin ADP-ribosyltransferase, Chain A, domain 1"/>
    <property type="match status" value="2"/>
</dbReference>
<sequence>MMGYCAGDKKRKLSALRAEERDAATVTVTVTKDRDALLKEKEKKKEARSMSYSESAAGSAESAYLEERRKQWRDARIKHEEILRENPNQPILTFGPIEEFHRGIDAVLGNPQKLLFEAMEKEHCDSSDSDDEFFSYKYHMSTTSRIEWNFVVDPSDENLQRLNIHEWPKEQVFCPQPREPAPLDSFLEGTLTSYNEKLLAIGVPDMTLIEVIACRLHTGPMGPKFNKVLRHYGRMNNKNHEKDCPYKGNQYTTTMHVLQSAIAKLGKINPNRSAYSGVDGLLIPECAWKVDSILSTKGGVLSGLMGLTTKMDVARQYVNRDDGNVGVIFKVDMATMDRGANVTMISQYPHEEETLLPPLTYLHIEHIRLETNTTGATSKPIWIVEARSRISQTIQVEIPLLTQEEKTCIRNVIKKDKEEEKRELQQRSPLSGPRSPPKGCKHISRFTGLDKFLITGNPMKSVLGLPYFLGIQKKELQKRMDDGLEGIRKEIMKSGNEVVIRNMKYIFDEVASEKKISTGVRDEGNAGKRLEDFANHPIAKNHGLDLEHVAALRLYTTPAFQYINNPLRNPNIDTCSDDEGEGQTYVPHPFPVTASFIDEGIKQLRGSNSKLEKYPTLWRGFKKTRIPEDFIEDRRGGTELGLMSTTDDLTVAVEYSKSASGSALLFKIRVENLKQYGADISWLSTNGSEHEILYPPLTFMQPTGRVQTITIHGLFYTVVEVQPHI</sequence>
<name>A0A7S3PZY4_9STRA</name>
<feature type="region of interest" description="Disordered" evidence="1">
    <location>
        <begin position="417"/>
        <end position="440"/>
    </location>
</feature>
<organism evidence="2">
    <name type="scientific">Chaetoceros debilis</name>
    <dbReference type="NCBI Taxonomy" id="122233"/>
    <lineage>
        <taxon>Eukaryota</taxon>
        <taxon>Sar</taxon>
        <taxon>Stramenopiles</taxon>
        <taxon>Ochrophyta</taxon>
        <taxon>Bacillariophyta</taxon>
        <taxon>Coscinodiscophyceae</taxon>
        <taxon>Chaetocerotophycidae</taxon>
        <taxon>Chaetocerotales</taxon>
        <taxon>Chaetocerotaceae</taxon>
        <taxon>Chaetoceros</taxon>
    </lineage>
</organism>
<evidence type="ECO:0000256" key="1">
    <source>
        <dbReference type="SAM" id="MobiDB-lite"/>
    </source>
</evidence>
<reference evidence="2" key="1">
    <citation type="submission" date="2021-01" db="EMBL/GenBank/DDBJ databases">
        <authorList>
            <person name="Corre E."/>
            <person name="Pelletier E."/>
            <person name="Niang G."/>
            <person name="Scheremetjew M."/>
            <person name="Finn R."/>
            <person name="Kale V."/>
            <person name="Holt S."/>
            <person name="Cochrane G."/>
            <person name="Meng A."/>
            <person name="Brown T."/>
            <person name="Cohen L."/>
        </authorList>
    </citation>
    <scope>NUCLEOTIDE SEQUENCE</scope>
    <source>
        <strain evidence="2">MM31A-1</strain>
    </source>
</reference>
<dbReference type="EMBL" id="HBIO01008103">
    <property type="protein sequence ID" value="CAE0461317.1"/>
    <property type="molecule type" value="Transcribed_RNA"/>
</dbReference>
<evidence type="ECO:0000313" key="2">
    <source>
        <dbReference type="EMBL" id="CAE0461317.1"/>
    </source>
</evidence>